<evidence type="ECO:0000313" key="2">
    <source>
        <dbReference type="Proteomes" id="UP001499843"/>
    </source>
</evidence>
<organism evidence="1 2">
    <name type="scientific">Nonomuraea monospora</name>
    <dbReference type="NCBI Taxonomy" id="568818"/>
    <lineage>
        <taxon>Bacteria</taxon>
        <taxon>Bacillati</taxon>
        <taxon>Actinomycetota</taxon>
        <taxon>Actinomycetes</taxon>
        <taxon>Streptosporangiales</taxon>
        <taxon>Streptosporangiaceae</taxon>
        <taxon>Nonomuraea</taxon>
    </lineage>
</organism>
<comment type="caution">
    <text evidence="1">The sequence shown here is derived from an EMBL/GenBank/DDBJ whole genome shotgun (WGS) entry which is preliminary data.</text>
</comment>
<dbReference type="Proteomes" id="UP001499843">
    <property type="component" value="Unassembled WGS sequence"/>
</dbReference>
<dbReference type="EMBL" id="BAAAQX010000012">
    <property type="protein sequence ID" value="GAA2209305.1"/>
    <property type="molecule type" value="Genomic_DNA"/>
</dbReference>
<gene>
    <name evidence="1" type="ORF">GCM10009850_047630</name>
</gene>
<sequence>MLVVTESIPRRLVMRLAPLQNFSCEAYRQNMGRGDDDDPPPICGTCMGQGGEWIEMNGKKGKERKWVKCTACNGTGRR</sequence>
<keyword evidence="2" id="KW-1185">Reference proteome</keyword>
<dbReference type="InterPro" id="IPR036410">
    <property type="entry name" value="HSP_DnaJ_Cys-rich_dom_sf"/>
</dbReference>
<evidence type="ECO:0000313" key="1">
    <source>
        <dbReference type="EMBL" id="GAA2209305.1"/>
    </source>
</evidence>
<accession>A0ABP5PC25</accession>
<reference evidence="2" key="1">
    <citation type="journal article" date="2019" name="Int. J. Syst. Evol. Microbiol.">
        <title>The Global Catalogue of Microorganisms (GCM) 10K type strain sequencing project: providing services to taxonomists for standard genome sequencing and annotation.</title>
        <authorList>
            <consortium name="The Broad Institute Genomics Platform"/>
            <consortium name="The Broad Institute Genome Sequencing Center for Infectious Disease"/>
            <person name="Wu L."/>
            <person name="Ma J."/>
        </authorList>
    </citation>
    <scope>NUCLEOTIDE SEQUENCE [LARGE SCALE GENOMIC DNA]</scope>
    <source>
        <strain evidence="2">JCM 16114</strain>
    </source>
</reference>
<dbReference type="SUPFAM" id="SSF57938">
    <property type="entry name" value="DnaJ/Hsp40 cysteine-rich domain"/>
    <property type="match status" value="1"/>
</dbReference>
<protein>
    <submittedName>
        <fullName evidence="1">Uncharacterized protein</fullName>
    </submittedName>
</protein>
<proteinExistence type="predicted"/>
<name>A0ABP5PC25_9ACTN</name>